<gene>
    <name evidence="5" type="ORF">JF922_16255</name>
</gene>
<dbReference type="InterPro" id="IPR011006">
    <property type="entry name" value="CheY-like_superfamily"/>
</dbReference>
<dbReference type="InterPro" id="IPR039420">
    <property type="entry name" value="WalR-like"/>
</dbReference>
<dbReference type="Gene3D" id="1.10.10.10">
    <property type="entry name" value="Winged helix-like DNA-binding domain superfamily/Winged helix DNA-binding domain"/>
    <property type="match status" value="1"/>
</dbReference>
<dbReference type="InterPro" id="IPR000792">
    <property type="entry name" value="Tscrpt_reg_LuxR_C"/>
</dbReference>
<reference evidence="5" key="1">
    <citation type="submission" date="2020-10" db="EMBL/GenBank/DDBJ databases">
        <title>Ca. Dormibacterota MAGs.</title>
        <authorList>
            <person name="Montgomery K."/>
        </authorList>
    </citation>
    <scope>NUCLEOTIDE SEQUENCE [LARGE SCALE GENOMIC DNA]</scope>
    <source>
        <strain evidence="5">SC8812_S17_10</strain>
    </source>
</reference>
<keyword evidence="1" id="KW-0238">DNA-binding</keyword>
<evidence type="ECO:0000313" key="6">
    <source>
        <dbReference type="Proteomes" id="UP000612893"/>
    </source>
</evidence>
<comment type="caution">
    <text evidence="5">The sequence shown here is derived from an EMBL/GenBank/DDBJ whole genome shotgun (WGS) entry which is preliminary data.</text>
</comment>
<dbReference type="EMBL" id="JAEKNR010000164">
    <property type="protein sequence ID" value="MBJ7599617.1"/>
    <property type="molecule type" value="Genomic_DNA"/>
</dbReference>
<dbReference type="AlphaFoldDB" id="A0A934NEK0"/>
<dbReference type="SUPFAM" id="SSF46894">
    <property type="entry name" value="C-terminal effector domain of the bipartite response regulators"/>
    <property type="match status" value="1"/>
</dbReference>
<keyword evidence="6" id="KW-1185">Reference proteome</keyword>
<name>A0A934NEK0_9BACT</name>
<dbReference type="RefSeq" id="WP_338203169.1">
    <property type="nucleotide sequence ID" value="NZ_JAEKNR010000164.1"/>
</dbReference>
<dbReference type="PROSITE" id="PS50110">
    <property type="entry name" value="RESPONSE_REGULATORY"/>
    <property type="match status" value="1"/>
</dbReference>
<dbReference type="Pfam" id="PF00072">
    <property type="entry name" value="Response_reg"/>
    <property type="match status" value="1"/>
</dbReference>
<feature type="modified residue" description="4-aspartylphosphate" evidence="2">
    <location>
        <position position="72"/>
    </location>
</feature>
<dbReference type="PRINTS" id="PR00038">
    <property type="entry name" value="HTHLUXR"/>
</dbReference>
<evidence type="ECO:0000259" key="4">
    <source>
        <dbReference type="PROSITE" id="PS50110"/>
    </source>
</evidence>
<dbReference type="PANTHER" id="PTHR43214:SF44">
    <property type="entry name" value="TWO-COMPONENT RESPONSE REGULATOR"/>
    <property type="match status" value="1"/>
</dbReference>
<organism evidence="5 6">
    <name type="scientific">Candidatus Nephthysia bennettiae</name>
    <dbReference type="NCBI Taxonomy" id="3127016"/>
    <lineage>
        <taxon>Bacteria</taxon>
        <taxon>Bacillati</taxon>
        <taxon>Candidatus Dormiibacterota</taxon>
        <taxon>Candidatus Dormibacteria</taxon>
        <taxon>Candidatus Dormibacterales</taxon>
        <taxon>Candidatus Dormibacteraceae</taxon>
        <taxon>Candidatus Nephthysia</taxon>
    </lineage>
</organism>
<dbReference type="InterPro" id="IPR001789">
    <property type="entry name" value="Sig_transdc_resp-reg_receiver"/>
</dbReference>
<evidence type="ECO:0000259" key="3">
    <source>
        <dbReference type="PROSITE" id="PS50043"/>
    </source>
</evidence>
<protein>
    <submittedName>
        <fullName evidence="5">Response regulator transcription factor</fullName>
    </submittedName>
</protein>
<feature type="domain" description="HTH luxR-type" evidence="3">
    <location>
        <begin position="163"/>
        <end position="228"/>
    </location>
</feature>
<dbReference type="Gene3D" id="3.40.50.2300">
    <property type="match status" value="1"/>
</dbReference>
<evidence type="ECO:0000256" key="2">
    <source>
        <dbReference type="PROSITE-ProRule" id="PRU00169"/>
    </source>
</evidence>
<feature type="domain" description="Response regulatory" evidence="4">
    <location>
        <begin position="21"/>
        <end position="137"/>
    </location>
</feature>
<dbReference type="GO" id="GO:0003677">
    <property type="term" value="F:DNA binding"/>
    <property type="evidence" value="ECO:0007669"/>
    <property type="project" value="UniProtKB-KW"/>
</dbReference>
<proteinExistence type="predicted"/>
<dbReference type="PROSITE" id="PS50043">
    <property type="entry name" value="HTH_LUXR_2"/>
    <property type="match status" value="1"/>
</dbReference>
<dbReference type="InterPro" id="IPR036388">
    <property type="entry name" value="WH-like_DNA-bd_sf"/>
</dbReference>
<keyword evidence="2" id="KW-0597">Phosphoprotein</keyword>
<evidence type="ECO:0000256" key="1">
    <source>
        <dbReference type="ARBA" id="ARBA00023125"/>
    </source>
</evidence>
<evidence type="ECO:0000313" key="5">
    <source>
        <dbReference type="EMBL" id="MBJ7599617.1"/>
    </source>
</evidence>
<accession>A0A934NEK0</accession>
<dbReference type="SMART" id="SM00448">
    <property type="entry name" value="REC"/>
    <property type="match status" value="1"/>
</dbReference>
<dbReference type="Pfam" id="PF00196">
    <property type="entry name" value="GerE"/>
    <property type="match status" value="1"/>
</dbReference>
<dbReference type="SUPFAM" id="SSF52172">
    <property type="entry name" value="CheY-like"/>
    <property type="match status" value="1"/>
</dbReference>
<dbReference type="CDD" id="cd06170">
    <property type="entry name" value="LuxR_C_like"/>
    <property type="match status" value="1"/>
</dbReference>
<dbReference type="PANTHER" id="PTHR43214">
    <property type="entry name" value="TWO-COMPONENT RESPONSE REGULATOR"/>
    <property type="match status" value="1"/>
</dbReference>
<sequence length="232" mass="24791">MVVVPGSGVSPPQQIALDRPRILVVDGQPLFVVVLSYLLAGPSLQARTLAAETTESALAILRRESVDVVLCDVRVSPLSFREFLAEVGALPNPPPVVLLADVQDEGLLLGAIETRAAGFFTKDAEPTQFLEGIRSVLHGHRAVGANVMRLLVARLSGEESANARPGLGRLSRTEIDILTMVGAARSVQSIAAARGISQKTVRNHLANIYRKLELRSRTEAMLCAARMGLTAD</sequence>
<dbReference type="InterPro" id="IPR016032">
    <property type="entry name" value="Sig_transdc_resp-reg_C-effctor"/>
</dbReference>
<dbReference type="SMART" id="SM00421">
    <property type="entry name" value="HTH_LUXR"/>
    <property type="match status" value="1"/>
</dbReference>
<dbReference type="Proteomes" id="UP000612893">
    <property type="component" value="Unassembled WGS sequence"/>
</dbReference>